<keyword evidence="1" id="KW-0812">Transmembrane</keyword>
<reference evidence="3 4" key="1">
    <citation type="submission" date="2015-12" db="EMBL/GenBank/DDBJ databases">
        <title>Streptococcus penaeicida sp. nov.</title>
        <authorList>
            <person name="Gomez-Gil B."/>
            <person name="Morales-Covarrubias M."/>
        </authorList>
    </citation>
    <scope>NUCLEOTIDE SEQUENCE [LARGE SCALE GENOMIC DNA]</scope>
    <source>
        <strain evidence="3 4">CAIM 1838</strain>
    </source>
</reference>
<dbReference type="InterPro" id="IPR019554">
    <property type="entry name" value="Soluble_ligand-bd"/>
</dbReference>
<protein>
    <recommendedName>
        <fullName evidence="2">Helix-hairpin-helix DNA-binding motif class 1 domain-containing protein</fullName>
    </recommendedName>
</protein>
<dbReference type="Pfam" id="PF12836">
    <property type="entry name" value="HHH_3"/>
    <property type="match status" value="1"/>
</dbReference>
<dbReference type="OrthoDB" id="9790239at2"/>
<feature type="transmembrane region" description="Helical" evidence="1">
    <location>
        <begin position="20"/>
        <end position="39"/>
    </location>
</feature>
<evidence type="ECO:0000256" key="1">
    <source>
        <dbReference type="SAM" id="Phobius"/>
    </source>
</evidence>
<gene>
    <name evidence="3" type="ORF">AT575_05175</name>
</gene>
<dbReference type="NCBIfam" id="TIGR00426">
    <property type="entry name" value="competence protein ComEA helix-hairpin-helix repeat region"/>
    <property type="match status" value="1"/>
</dbReference>
<evidence type="ECO:0000313" key="4">
    <source>
        <dbReference type="Proteomes" id="UP000235963"/>
    </source>
</evidence>
<dbReference type="Gene3D" id="1.10.150.280">
    <property type="entry name" value="AF1531-like domain"/>
    <property type="match status" value="1"/>
</dbReference>
<dbReference type="InterPro" id="IPR010994">
    <property type="entry name" value="RuvA_2-like"/>
</dbReference>
<dbReference type="InterPro" id="IPR003583">
    <property type="entry name" value="Hlx-hairpin-Hlx_DNA-bd_motif"/>
</dbReference>
<comment type="caution">
    <text evidence="3">The sequence shown here is derived from an EMBL/GenBank/DDBJ whole genome shotgun (WGS) entry which is preliminary data.</text>
</comment>
<feature type="domain" description="Helix-hairpin-helix DNA-binding motif class 1" evidence="2">
    <location>
        <begin position="204"/>
        <end position="223"/>
    </location>
</feature>
<keyword evidence="1" id="KW-1133">Transmembrane helix</keyword>
<dbReference type="Gene3D" id="3.10.560.10">
    <property type="entry name" value="Outer membrane lipoprotein wza domain like"/>
    <property type="match status" value="1"/>
</dbReference>
<proteinExistence type="predicted"/>
<dbReference type="SUPFAM" id="SSF47781">
    <property type="entry name" value="RuvA domain 2-like"/>
    <property type="match status" value="1"/>
</dbReference>
<dbReference type="GO" id="GO:0006281">
    <property type="term" value="P:DNA repair"/>
    <property type="evidence" value="ECO:0007669"/>
    <property type="project" value="InterPro"/>
</dbReference>
<dbReference type="InterPro" id="IPR051675">
    <property type="entry name" value="Endo/Exo/Phosphatase_dom_1"/>
</dbReference>
<dbReference type="PANTHER" id="PTHR21180">
    <property type="entry name" value="ENDONUCLEASE/EXONUCLEASE/PHOSPHATASE FAMILY DOMAIN-CONTAINING PROTEIN 1"/>
    <property type="match status" value="1"/>
</dbReference>
<name>A0A2N8LC96_9STRE</name>
<dbReference type="AlphaFoldDB" id="A0A2N8LC96"/>
<dbReference type="SMART" id="SM00278">
    <property type="entry name" value="HhH1"/>
    <property type="match status" value="2"/>
</dbReference>
<dbReference type="EMBL" id="LOCM01000020">
    <property type="protein sequence ID" value="PND47784.1"/>
    <property type="molecule type" value="Genomic_DNA"/>
</dbReference>
<feature type="domain" description="Helix-hairpin-helix DNA-binding motif class 1" evidence="2">
    <location>
        <begin position="174"/>
        <end position="193"/>
    </location>
</feature>
<organism evidence="3 4">
    <name type="scientific">Streptococcus penaeicida</name>
    <dbReference type="NCBI Taxonomy" id="1765960"/>
    <lineage>
        <taxon>Bacteria</taxon>
        <taxon>Bacillati</taxon>
        <taxon>Bacillota</taxon>
        <taxon>Bacilli</taxon>
        <taxon>Lactobacillales</taxon>
        <taxon>Streptococcaceae</taxon>
        <taxon>Streptococcus</taxon>
    </lineage>
</organism>
<dbReference type="Proteomes" id="UP000235963">
    <property type="component" value="Unassembled WGS sequence"/>
</dbReference>
<keyword evidence="4" id="KW-1185">Reference proteome</keyword>
<sequence length="227" mass="24651">MLEKLLALKEKNPEIFNWSNILTALLSFALLVTLGLFFFGGIRSPEKKTSNVNFDTIAKNSEVSAELVESKTKPDRTTIQEIVVDLKGAVKKEGVYHLPLESRLTDLIEMAGGLKESADPKAINLAQKLSDGSVIYVAQKGEAKAVNLTENLSSQSSQDEGGKGKVNINKASVADLQKIPGIGEKRAQEIIEAREATGGFEKLEDLLKISGIGKKTLEKLKNEISLD</sequence>
<dbReference type="RefSeq" id="WP_102777464.1">
    <property type="nucleotide sequence ID" value="NZ_CBCSGP010000010.1"/>
</dbReference>
<keyword evidence="1" id="KW-0472">Membrane</keyword>
<dbReference type="PANTHER" id="PTHR21180:SF32">
    <property type="entry name" value="ENDONUCLEASE_EXONUCLEASE_PHOSPHATASE FAMILY DOMAIN-CONTAINING PROTEIN 1"/>
    <property type="match status" value="1"/>
</dbReference>
<dbReference type="GO" id="GO:0015628">
    <property type="term" value="P:protein secretion by the type II secretion system"/>
    <property type="evidence" value="ECO:0007669"/>
    <property type="project" value="TreeGrafter"/>
</dbReference>
<evidence type="ECO:0000313" key="3">
    <source>
        <dbReference type="EMBL" id="PND47784.1"/>
    </source>
</evidence>
<dbReference type="GO" id="GO:0003677">
    <property type="term" value="F:DNA binding"/>
    <property type="evidence" value="ECO:0007669"/>
    <property type="project" value="InterPro"/>
</dbReference>
<dbReference type="GO" id="GO:0015627">
    <property type="term" value="C:type II protein secretion system complex"/>
    <property type="evidence" value="ECO:0007669"/>
    <property type="project" value="TreeGrafter"/>
</dbReference>
<evidence type="ECO:0000259" key="2">
    <source>
        <dbReference type="SMART" id="SM00278"/>
    </source>
</evidence>
<dbReference type="InterPro" id="IPR004509">
    <property type="entry name" value="Competence_ComEA_HhH"/>
</dbReference>
<dbReference type="Pfam" id="PF10531">
    <property type="entry name" value="SLBB"/>
    <property type="match status" value="1"/>
</dbReference>
<accession>A0A2N8LC96</accession>